<proteinExistence type="predicted"/>
<comment type="caution">
    <text evidence="1">The sequence shown here is derived from an EMBL/GenBank/DDBJ whole genome shotgun (WGS) entry which is preliminary data.</text>
</comment>
<gene>
    <name evidence="1" type="ORF">C8P69_11057</name>
</gene>
<evidence type="ECO:0000313" key="2">
    <source>
        <dbReference type="Proteomes" id="UP000241808"/>
    </source>
</evidence>
<name>A0A2T4YY05_9HYPH</name>
<accession>A0A2T4YY05</accession>
<evidence type="ECO:0008006" key="3">
    <source>
        <dbReference type="Google" id="ProtNLM"/>
    </source>
</evidence>
<dbReference type="EMBL" id="PZZL01000010">
    <property type="protein sequence ID" value="PTM51392.1"/>
    <property type="molecule type" value="Genomic_DNA"/>
</dbReference>
<evidence type="ECO:0000313" key="1">
    <source>
        <dbReference type="EMBL" id="PTM51392.1"/>
    </source>
</evidence>
<reference evidence="1 2" key="1">
    <citation type="submission" date="2018-04" db="EMBL/GenBank/DDBJ databases">
        <title>Genomic Encyclopedia of Archaeal and Bacterial Type Strains, Phase II (KMG-II): from individual species to whole genera.</title>
        <authorList>
            <person name="Goeker M."/>
        </authorList>
    </citation>
    <scope>NUCLEOTIDE SEQUENCE [LARGE SCALE GENOMIC DNA]</scope>
    <source>
        <strain evidence="1 2">DSM 25521</strain>
    </source>
</reference>
<organism evidence="1 2">
    <name type="scientific">Phreatobacter oligotrophus</name>
    <dbReference type="NCBI Taxonomy" id="1122261"/>
    <lineage>
        <taxon>Bacteria</taxon>
        <taxon>Pseudomonadati</taxon>
        <taxon>Pseudomonadota</taxon>
        <taxon>Alphaproteobacteria</taxon>
        <taxon>Hyphomicrobiales</taxon>
        <taxon>Phreatobacteraceae</taxon>
        <taxon>Phreatobacter</taxon>
    </lineage>
</organism>
<protein>
    <recommendedName>
        <fullName evidence="3">Acetyltransferase (GNAT) family protein</fullName>
    </recommendedName>
</protein>
<dbReference type="Proteomes" id="UP000241808">
    <property type="component" value="Unassembled WGS sequence"/>
</dbReference>
<keyword evidence="2" id="KW-1185">Reference proteome</keyword>
<dbReference type="AlphaFoldDB" id="A0A2T4YY05"/>
<sequence>MADDIRIRLADIADAEAMADLLNAIIAKGAPRPIAPPSTATG</sequence>
<dbReference type="RefSeq" id="WP_281260077.1">
    <property type="nucleotide sequence ID" value="NZ_PZZL01000010.1"/>
</dbReference>